<proteinExistence type="predicted"/>
<feature type="transmembrane region" description="Helical" evidence="1">
    <location>
        <begin position="90"/>
        <end position="111"/>
    </location>
</feature>
<evidence type="ECO:0000313" key="2">
    <source>
        <dbReference type="EMBL" id="KXS94892.1"/>
    </source>
</evidence>
<evidence type="ECO:0000313" key="3">
    <source>
        <dbReference type="Proteomes" id="UP000070133"/>
    </source>
</evidence>
<dbReference type="AlphaFoldDB" id="A0A139GXL5"/>
<name>A0A139GXL5_9PEZI</name>
<sequence length="166" mass="18626">MLEAGRAFLTWLSGILRVYVFAVTAFYMLVVTNHLGCATILYPLRTFVFRPLGAENIWSQIVSSITTIFLIHDVYASLRDIDNLSKTWNDYWWGCWGAGFLFMVLAAGSVASELAGIPWGSVSVSSGLAAFMFTMASGCSMYWLVHTWRNFLEDFVVDALEIVDDH</sequence>
<keyword evidence="1" id="KW-0812">Transmembrane</keyword>
<dbReference type="Proteomes" id="UP000070133">
    <property type="component" value="Unassembled WGS sequence"/>
</dbReference>
<organism evidence="2 3">
    <name type="scientific">Pseudocercospora eumusae</name>
    <dbReference type="NCBI Taxonomy" id="321146"/>
    <lineage>
        <taxon>Eukaryota</taxon>
        <taxon>Fungi</taxon>
        <taxon>Dikarya</taxon>
        <taxon>Ascomycota</taxon>
        <taxon>Pezizomycotina</taxon>
        <taxon>Dothideomycetes</taxon>
        <taxon>Dothideomycetidae</taxon>
        <taxon>Mycosphaerellales</taxon>
        <taxon>Mycosphaerellaceae</taxon>
        <taxon>Pseudocercospora</taxon>
    </lineage>
</organism>
<keyword evidence="1" id="KW-0472">Membrane</keyword>
<reference evidence="2 3" key="1">
    <citation type="submission" date="2015-07" db="EMBL/GenBank/DDBJ databases">
        <title>Comparative genomics of the Sigatoka disease complex on banana suggests a link between parallel evolutionary changes in Pseudocercospora fijiensis and Pseudocercospora eumusae and increased virulence on the banana host.</title>
        <authorList>
            <person name="Chang T.-C."/>
            <person name="Salvucci A."/>
            <person name="Crous P.W."/>
            <person name="Stergiopoulos I."/>
        </authorList>
    </citation>
    <scope>NUCLEOTIDE SEQUENCE [LARGE SCALE GENOMIC DNA]</scope>
    <source>
        <strain evidence="2 3">CBS 114824</strain>
    </source>
</reference>
<feature type="transmembrane region" description="Helical" evidence="1">
    <location>
        <begin position="18"/>
        <end position="42"/>
    </location>
</feature>
<keyword evidence="3" id="KW-1185">Reference proteome</keyword>
<protein>
    <submittedName>
        <fullName evidence="2">Uncharacterized protein</fullName>
    </submittedName>
</protein>
<accession>A0A139GXL5</accession>
<evidence type="ECO:0000256" key="1">
    <source>
        <dbReference type="SAM" id="Phobius"/>
    </source>
</evidence>
<gene>
    <name evidence="2" type="ORF">AC578_1676</name>
</gene>
<keyword evidence="1" id="KW-1133">Transmembrane helix</keyword>
<feature type="transmembrane region" description="Helical" evidence="1">
    <location>
        <begin position="57"/>
        <end position="78"/>
    </location>
</feature>
<comment type="caution">
    <text evidence="2">The sequence shown here is derived from an EMBL/GenBank/DDBJ whole genome shotgun (WGS) entry which is preliminary data.</text>
</comment>
<dbReference type="EMBL" id="LFZN01000249">
    <property type="protein sequence ID" value="KXS94892.1"/>
    <property type="molecule type" value="Genomic_DNA"/>
</dbReference>
<feature type="transmembrane region" description="Helical" evidence="1">
    <location>
        <begin position="123"/>
        <end position="145"/>
    </location>
</feature>